<dbReference type="Proteomes" id="UP001337655">
    <property type="component" value="Unassembled WGS sequence"/>
</dbReference>
<evidence type="ECO:0000256" key="1">
    <source>
        <dbReference type="ARBA" id="ARBA00022737"/>
    </source>
</evidence>
<organism evidence="5 6">
    <name type="scientific">Saxophila tyrrhenica</name>
    <dbReference type="NCBI Taxonomy" id="1690608"/>
    <lineage>
        <taxon>Eukaryota</taxon>
        <taxon>Fungi</taxon>
        <taxon>Dikarya</taxon>
        <taxon>Ascomycota</taxon>
        <taxon>Pezizomycotina</taxon>
        <taxon>Dothideomycetes</taxon>
        <taxon>Dothideomycetidae</taxon>
        <taxon>Mycosphaerellales</taxon>
        <taxon>Extremaceae</taxon>
        <taxon>Saxophila</taxon>
    </lineage>
</organism>
<feature type="region of interest" description="Disordered" evidence="4">
    <location>
        <begin position="1"/>
        <end position="28"/>
    </location>
</feature>
<dbReference type="InterPro" id="IPR036770">
    <property type="entry name" value="Ankyrin_rpt-contain_sf"/>
</dbReference>
<comment type="caution">
    <text evidence="5">The sequence shown here is derived from an EMBL/GenBank/DDBJ whole genome shotgun (WGS) entry which is preliminary data.</text>
</comment>
<keyword evidence="2 3" id="KW-0040">ANK repeat</keyword>
<keyword evidence="1" id="KW-0677">Repeat</keyword>
<feature type="compositionally biased region" description="Polar residues" evidence="4">
    <location>
        <begin position="1"/>
        <end position="10"/>
    </location>
</feature>
<name>A0AAV9PPL0_9PEZI</name>
<evidence type="ECO:0000256" key="3">
    <source>
        <dbReference type="PROSITE-ProRule" id="PRU00023"/>
    </source>
</evidence>
<dbReference type="InterPro" id="IPR002110">
    <property type="entry name" value="Ankyrin_rpt"/>
</dbReference>
<evidence type="ECO:0000256" key="2">
    <source>
        <dbReference type="ARBA" id="ARBA00023043"/>
    </source>
</evidence>
<evidence type="ECO:0000313" key="5">
    <source>
        <dbReference type="EMBL" id="KAK5174984.1"/>
    </source>
</evidence>
<dbReference type="SMART" id="SM00248">
    <property type="entry name" value="ANK"/>
    <property type="match status" value="4"/>
</dbReference>
<feature type="repeat" description="ANK" evidence="3">
    <location>
        <begin position="173"/>
        <end position="205"/>
    </location>
</feature>
<protein>
    <submittedName>
        <fullName evidence="5">Uncharacterized protein</fullName>
    </submittedName>
</protein>
<accession>A0AAV9PPL0</accession>
<dbReference type="RefSeq" id="XP_064663622.1">
    <property type="nucleotide sequence ID" value="XM_064797388.1"/>
</dbReference>
<dbReference type="AlphaFoldDB" id="A0AAV9PPL0"/>
<evidence type="ECO:0000256" key="4">
    <source>
        <dbReference type="SAM" id="MobiDB-lite"/>
    </source>
</evidence>
<keyword evidence="6" id="KW-1185">Reference proteome</keyword>
<dbReference type="PROSITE" id="PS50297">
    <property type="entry name" value="ANK_REP_REGION"/>
    <property type="match status" value="1"/>
</dbReference>
<dbReference type="GeneID" id="89921472"/>
<dbReference type="Gene3D" id="1.25.40.20">
    <property type="entry name" value="Ankyrin repeat-containing domain"/>
    <property type="match status" value="1"/>
</dbReference>
<sequence>MATQSSTGSSGAREHGASNSDASCDVGDGRRVHFAPLAVNQNQKRNNLETTKPSPGWIERRKLNYRLSKAAKDVDTDSVIVQLRDGADVDYADDDVWTAFRYFVNAGRAEGVQMLIEAGSDVNACATQSNKDSPFPNGHPIFPLCLAAYVGAAEVMPALVMAPGIRLEQETKDAWTAIIYAVNSGHTECVKVLINAGADVNHEFSNTSPLYLAVEKNYPDIVRALLSAPTIDLEQSNRVSRREVSMRGHHEIVKLLLDRGHKINAARATPPCIWPQRKDEHQWCAYYYQHQMLTYTLEANGVGQFYIVQSTLVTRRHLL</sequence>
<gene>
    <name evidence="5" type="ORF">LTR77_000120</name>
</gene>
<dbReference type="Pfam" id="PF12796">
    <property type="entry name" value="Ank_2"/>
    <property type="match status" value="1"/>
</dbReference>
<proteinExistence type="predicted"/>
<reference evidence="5 6" key="1">
    <citation type="submission" date="2023-08" db="EMBL/GenBank/DDBJ databases">
        <title>Black Yeasts Isolated from many extreme environments.</title>
        <authorList>
            <person name="Coleine C."/>
            <person name="Stajich J.E."/>
            <person name="Selbmann L."/>
        </authorList>
    </citation>
    <scope>NUCLEOTIDE SEQUENCE [LARGE SCALE GENOMIC DNA]</scope>
    <source>
        <strain evidence="5 6">CCFEE 5935</strain>
    </source>
</reference>
<dbReference type="SUPFAM" id="SSF48403">
    <property type="entry name" value="Ankyrin repeat"/>
    <property type="match status" value="1"/>
</dbReference>
<dbReference type="PANTHER" id="PTHR24171">
    <property type="entry name" value="ANKYRIN REPEAT DOMAIN-CONTAINING PROTEIN 39-RELATED"/>
    <property type="match status" value="1"/>
</dbReference>
<dbReference type="PROSITE" id="PS50088">
    <property type="entry name" value="ANK_REPEAT"/>
    <property type="match status" value="1"/>
</dbReference>
<evidence type="ECO:0000313" key="6">
    <source>
        <dbReference type="Proteomes" id="UP001337655"/>
    </source>
</evidence>
<dbReference type="EMBL" id="JAVRRT010000001">
    <property type="protein sequence ID" value="KAK5174984.1"/>
    <property type="molecule type" value="Genomic_DNA"/>
</dbReference>